<sequence length="131" mass="14858">MNKGNHFLGQPLYSQVLSLLNKSAVLQCSRRHSGERYVKSFDAWTHLVVVMLYAVIHRFDSLREITASLQTDARKLGHPGICNISDRSTLSDANKRRPQAIFADIYRDICMPVTALSFRRTGEEIIKSHNG</sequence>
<reference evidence="2 3" key="1">
    <citation type="submission" date="2018-06" db="EMBL/GenBank/DDBJ databases">
        <authorList>
            <consortium name="Pathogen Informatics"/>
            <person name="Doyle S."/>
        </authorList>
    </citation>
    <scope>NUCLEOTIDE SEQUENCE [LARGE SCALE GENOMIC DNA]</scope>
    <source>
        <strain evidence="2 3">NCTC13100</strain>
    </source>
</reference>
<dbReference type="EMBL" id="UGTI01000001">
    <property type="protein sequence ID" value="SUB78674.1"/>
    <property type="molecule type" value="Genomic_DNA"/>
</dbReference>
<proteinExistence type="predicted"/>
<feature type="domain" description="DUF4372" evidence="1">
    <location>
        <begin position="9"/>
        <end position="82"/>
    </location>
</feature>
<evidence type="ECO:0000259" key="1">
    <source>
        <dbReference type="Pfam" id="PF14294"/>
    </source>
</evidence>
<organism evidence="2 3">
    <name type="scientific">Porphyromonas macacae</name>
    <dbReference type="NCBI Taxonomy" id="28115"/>
    <lineage>
        <taxon>Bacteria</taxon>
        <taxon>Pseudomonadati</taxon>
        <taxon>Bacteroidota</taxon>
        <taxon>Bacteroidia</taxon>
        <taxon>Bacteroidales</taxon>
        <taxon>Porphyromonadaceae</taxon>
        <taxon>Porphyromonas</taxon>
    </lineage>
</organism>
<accession>A0A379DL38</accession>
<dbReference type="Proteomes" id="UP000254263">
    <property type="component" value="Unassembled WGS sequence"/>
</dbReference>
<name>A0A379DL38_9PORP</name>
<gene>
    <name evidence="2" type="ORF">NCTC13100_01857</name>
</gene>
<dbReference type="InterPro" id="IPR025399">
    <property type="entry name" value="DUF4372"/>
</dbReference>
<dbReference type="Pfam" id="PF14294">
    <property type="entry name" value="DUF4372"/>
    <property type="match status" value="1"/>
</dbReference>
<evidence type="ECO:0000313" key="3">
    <source>
        <dbReference type="Proteomes" id="UP000254263"/>
    </source>
</evidence>
<evidence type="ECO:0000313" key="2">
    <source>
        <dbReference type="EMBL" id="SUB78674.1"/>
    </source>
</evidence>
<protein>
    <recommendedName>
        <fullName evidence="1">DUF4372 domain-containing protein</fullName>
    </recommendedName>
</protein>
<dbReference type="AlphaFoldDB" id="A0A379DL38"/>